<gene>
    <name evidence="3" type="primary">LOC113872262</name>
</gene>
<reference evidence="3" key="2">
    <citation type="submission" date="2025-08" db="UniProtKB">
        <authorList>
            <consortium name="RefSeq"/>
        </authorList>
    </citation>
    <scope>IDENTIFICATION</scope>
    <source>
        <tissue evidence="3">Young leaves</tissue>
    </source>
</reference>
<protein>
    <submittedName>
        <fullName evidence="3">Uncharacterized protein LOC113872262</fullName>
    </submittedName>
</protein>
<name>A0A8B8MAB2_ABRPR</name>
<evidence type="ECO:0000256" key="1">
    <source>
        <dbReference type="SAM" id="MobiDB-lite"/>
    </source>
</evidence>
<dbReference type="RefSeq" id="XP_027365485.1">
    <property type="nucleotide sequence ID" value="XM_027509684.1"/>
</dbReference>
<reference evidence="2" key="1">
    <citation type="journal article" date="2019" name="Toxins">
        <title>Detection of Abrin-Like and Prepropulchellin-Like Toxin Genes and Transcripts Using Whole Genome Sequencing and Full-Length Transcript Sequencing of Abrus precatorius.</title>
        <authorList>
            <person name="Hovde B.T."/>
            <person name="Daligault H.E."/>
            <person name="Hanschen E.R."/>
            <person name="Kunde Y.A."/>
            <person name="Johnson M.B."/>
            <person name="Starkenburg S.R."/>
            <person name="Johnson S.L."/>
        </authorList>
    </citation>
    <scope>NUCLEOTIDE SEQUENCE [LARGE SCALE GENOMIC DNA]</scope>
</reference>
<feature type="compositionally biased region" description="Polar residues" evidence="1">
    <location>
        <begin position="1"/>
        <end position="21"/>
    </location>
</feature>
<keyword evidence="2" id="KW-1185">Reference proteome</keyword>
<evidence type="ECO:0000313" key="2">
    <source>
        <dbReference type="Proteomes" id="UP000694853"/>
    </source>
</evidence>
<evidence type="ECO:0000313" key="3">
    <source>
        <dbReference type="RefSeq" id="XP_027365485.1"/>
    </source>
</evidence>
<dbReference type="GeneID" id="113872262"/>
<dbReference type="KEGG" id="aprc:113872262"/>
<proteinExistence type="predicted"/>
<dbReference type="AlphaFoldDB" id="A0A8B8MAB2"/>
<dbReference type="OrthoDB" id="1929441at2759"/>
<dbReference type="Proteomes" id="UP000694853">
    <property type="component" value="Unplaced"/>
</dbReference>
<dbReference type="PANTHER" id="PTHR35767:SF11">
    <property type="match status" value="1"/>
</dbReference>
<dbReference type="PANTHER" id="PTHR35767">
    <property type="entry name" value="HAPLESS PROTEIN"/>
    <property type="match status" value="1"/>
</dbReference>
<sequence length="271" mass="30738">MMSQQQNLPTVSQSLQQQTGSEADVKPFSIRQYVLASRHRSIFHSWPFHEKYLQMCLKHGLRDVLPPLGRQTSLPEPLKGCSNLMDSRNDSKEADFCKPEVPHIIDDHKRNIKNECDYKVTNHITSSHEEGNQHSCNVSANLSQPTDTYSTHVHKSTPLFPSCKAVKDKRRRRKGRCKKRSMVDILAVARHCTLEEIYRMNKFCYAETVVDGYQQTVPSQNFSKSELAGEDSYKNGGSEDHGVANVDMAGKGPLLLKFKLNGCNVNRICET</sequence>
<feature type="region of interest" description="Disordered" evidence="1">
    <location>
        <begin position="1"/>
        <end position="22"/>
    </location>
</feature>
<organism evidence="2 3">
    <name type="scientific">Abrus precatorius</name>
    <name type="common">Indian licorice</name>
    <name type="synonym">Glycine abrus</name>
    <dbReference type="NCBI Taxonomy" id="3816"/>
    <lineage>
        <taxon>Eukaryota</taxon>
        <taxon>Viridiplantae</taxon>
        <taxon>Streptophyta</taxon>
        <taxon>Embryophyta</taxon>
        <taxon>Tracheophyta</taxon>
        <taxon>Spermatophyta</taxon>
        <taxon>Magnoliopsida</taxon>
        <taxon>eudicotyledons</taxon>
        <taxon>Gunneridae</taxon>
        <taxon>Pentapetalae</taxon>
        <taxon>rosids</taxon>
        <taxon>fabids</taxon>
        <taxon>Fabales</taxon>
        <taxon>Fabaceae</taxon>
        <taxon>Papilionoideae</taxon>
        <taxon>50 kb inversion clade</taxon>
        <taxon>NPAAA clade</taxon>
        <taxon>indigoferoid/millettioid clade</taxon>
        <taxon>Abreae</taxon>
        <taxon>Abrus</taxon>
    </lineage>
</organism>
<accession>A0A8B8MAB2</accession>